<proteinExistence type="predicted"/>
<name>A0A8I0P513_9ACTN</name>
<keyword evidence="2" id="KW-1185">Reference proteome</keyword>
<dbReference type="RefSeq" id="WP_046917069.1">
    <property type="nucleotide sequence ID" value="NZ_JADBGF010000001.1"/>
</dbReference>
<organism evidence="1 2">
    <name type="scientific">Streptomyces stelliscabiei</name>
    <dbReference type="NCBI Taxonomy" id="146820"/>
    <lineage>
        <taxon>Bacteria</taxon>
        <taxon>Bacillati</taxon>
        <taxon>Actinomycetota</taxon>
        <taxon>Actinomycetes</taxon>
        <taxon>Kitasatosporales</taxon>
        <taxon>Streptomycetaceae</taxon>
        <taxon>Streptomyces</taxon>
    </lineage>
</organism>
<evidence type="ECO:0000313" key="2">
    <source>
        <dbReference type="Proteomes" id="UP000629287"/>
    </source>
</evidence>
<sequence length="126" mass="14191">MVDLVQWLTACLDEDERKTRAIPVDLGHEWSDPGPWVMAGSGGGGREAEVAKVADGLEMPLAEVVAHHIAVWDPARVLREIDAKRRIVDRYAWLREHGDTGGTEWVLPLLALPYADRPGYREEWRP</sequence>
<reference evidence="1 2" key="1">
    <citation type="submission" date="2020-10" db="EMBL/GenBank/DDBJ databases">
        <title>Sequencing the genomes of 1000 actinobacteria strains.</title>
        <authorList>
            <person name="Klenk H.-P."/>
        </authorList>
    </citation>
    <scope>NUCLEOTIDE SEQUENCE [LARGE SCALE GENOMIC DNA]</scope>
    <source>
        <strain evidence="1 2">DSM 41803</strain>
    </source>
</reference>
<protein>
    <submittedName>
        <fullName evidence="1">Uncharacterized protein</fullName>
    </submittedName>
</protein>
<dbReference type="OrthoDB" id="4290974at2"/>
<dbReference type="Proteomes" id="UP000629287">
    <property type="component" value="Unassembled WGS sequence"/>
</dbReference>
<dbReference type="GeneID" id="86827885"/>
<evidence type="ECO:0000313" key="1">
    <source>
        <dbReference type="EMBL" id="MBE1597182.1"/>
    </source>
</evidence>
<dbReference type="Pfam" id="PF19730">
    <property type="entry name" value="DUF6221"/>
    <property type="match status" value="1"/>
</dbReference>
<dbReference type="AlphaFoldDB" id="A0A8I0P513"/>
<dbReference type="EMBL" id="JADBGF010000001">
    <property type="protein sequence ID" value="MBE1597182.1"/>
    <property type="molecule type" value="Genomic_DNA"/>
</dbReference>
<accession>A0A8I0P513</accession>
<gene>
    <name evidence="1" type="ORF">H4687_003311</name>
</gene>
<dbReference type="InterPro" id="IPR046193">
    <property type="entry name" value="DUF6221"/>
</dbReference>
<comment type="caution">
    <text evidence="1">The sequence shown here is derived from an EMBL/GenBank/DDBJ whole genome shotgun (WGS) entry which is preliminary data.</text>
</comment>